<protein>
    <submittedName>
        <fullName evidence="2">AhpD family alkylhydroperoxidase</fullName>
    </submittedName>
</protein>
<dbReference type="InterPro" id="IPR004675">
    <property type="entry name" value="AhpD_core"/>
</dbReference>
<keyword evidence="2" id="KW-0575">Peroxidase</keyword>
<dbReference type="Gene3D" id="1.20.1290.10">
    <property type="entry name" value="AhpD-like"/>
    <property type="match status" value="1"/>
</dbReference>
<dbReference type="NCBIfam" id="TIGR00778">
    <property type="entry name" value="ahpD_dom"/>
    <property type="match status" value="1"/>
</dbReference>
<name>A0A7Y9NN13_9BACT</name>
<dbReference type="EMBL" id="JACCCV010000002">
    <property type="protein sequence ID" value="NYF52375.1"/>
    <property type="molecule type" value="Genomic_DNA"/>
</dbReference>
<evidence type="ECO:0000313" key="3">
    <source>
        <dbReference type="Proteomes" id="UP000534186"/>
    </source>
</evidence>
<proteinExistence type="predicted"/>
<accession>A0A7Y9NN13</accession>
<gene>
    <name evidence="2" type="ORF">HDF12_002774</name>
</gene>
<reference evidence="2 3" key="1">
    <citation type="submission" date="2020-07" db="EMBL/GenBank/DDBJ databases">
        <title>Genomic Encyclopedia of Type Strains, Phase IV (KMG-V): Genome sequencing to study the core and pangenomes of soil and plant-associated prokaryotes.</title>
        <authorList>
            <person name="Whitman W."/>
        </authorList>
    </citation>
    <scope>NUCLEOTIDE SEQUENCE [LARGE SCALE GENOMIC DNA]</scope>
    <source>
        <strain evidence="2 3">M8UP30</strain>
    </source>
</reference>
<dbReference type="PANTHER" id="PTHR34846">
    <property type="entry name" value="4-CARBOXYMUCONOLACTONE DECARBOXYLASE FAMILY PROTEIN (AFU_ORTHOLOGUE AFUA_6G11590)"/>
    <property type="match status" value="1"/>
</dbReference>
<dbReference type="GO" id="GO:0051920">
    <property type="term" value="F:peroxiredoxin activity"/>
    <property type="evidence" value="ECO:0007669"/>
    <property type="project" value="InterPro"/>
</dbReference>
<dbReference type="InterPro" id="IPR003779">
    <property type="entry name" value="CMD-like"/>
</dbReference>
<sequence length="160" mass="17560">MNSPRLKYGQLAPEGLARMQELEHYLNTQTGLEASLMGLVRLKASLTNGCEYCVRVHTAELKRANETAERIAEVGDWRGSEAYTKRERAALAWTEAVTNIQDGHAPDAVYDEVREHFSEIETVNLTLVITTINAWNRIAISLGAHSGHGSAKGVGGEIRG</sequence>
<organism evidence="2 3">
    <name type="scientific">Tunturiibacter lichenicola</name>
    <dbReference type="NCBI Taxonomy" id="2051959"/>
    <lineage>
        <taxon>Bacteria</taxon>
        <taxon>Pseudomonadati</taxon>
        <taxon>Acidobacteriota</taxon>
        <taxon>Terriglobia</taxon>
        <taxon>Terriglobales</taxon>
        <taxon>Acidobacteriaceae</taxon>
        <taxon>Tunturiibacter</taxon>
    </lineage>
</organism>
<comment type="caution">
    <text evidence="2">The sequence shown here is derived from an EMBL/GenBank/DDBJ whole genome shotgun (WGS) entry which is preliminary data.</text>
</comment>
<dbReference type="Pfam" id="PF02627">
    <property type="entry name" value="CMD"/>
    <property type="match status" value="1"/>
</dbReference>
<evidence type="ECO:0000313" key="2">
    <source>
        <dbReference type="EMBL" id="NYF52375.1"/>
    </source>
</evidence>
<dbReference type="AlphaFoldDB" id="A0A7Y9NN13"/>
<keyword evidence="2" id="KW-0560">Oxidoreductase</keyword>
<feature type="domain" description="Carboxymuconolactone decarboxylase-like" evidence="1">
    <location>
        <begin position="13"/>
        <end position="96"/>
    </location>
</feature>
<dbReference type="InterPro" id="IPR029032">
    <property type="entry name" value="AhpD-like"/>
</dbReference>
<dbReference type="PANTHER" id="PTHR34846:SF10">
    <property type="entry name" value="CYTOPLASMIC PROTEIN"/>
    <property type="match status" value="1"/>
</dbReference>
<dbReference type="Proteomes" id="UP000534186">
    <property type="component" value="Unassembled WGS sequence"/>
</dbReference>
<dbReference type="SUPFAM" id="SSF69118">
    <property type="entry name" value="AhpD-like"/>
    <property type="match status" value="1"/>
</dbReference>
<evidence type="ECO:0000259" key="1">
    <source>
        <dbReference type="Pfam" id="PF02627"/>
    </source>
</evidence>